<keyword evidence="1" id="KW-1133">Transmembrane helix</keyword>
<dbReference type="EMBL" id="AP021874">
    <property type="protein sequence ID" value="BBO72089.1"/>
    <property type="molecule type" value="Genomic_DNA"/>
</dbReference>
<evidence type="ECO:0008006" key="4">
    <source>
        <dbReference type="Google" id="ProtNLM"/>
    </source>
</evidence>
<keyword evidence="3" id="KW-1185">Reference proteome</keyword>
<accession>A0A5K7YVM7</accession>
<organism evidence="2 3">
    <name type="scientific">Desulfosarcina alkanivorans</name>
    <dbReference type="NCBI Taxonomy" id="571177"/>
    <lineage>
        <taxon>Bacteria</taxon>
        <taxon>Pseudomonadati</taxon>
        <taxon>Thermodesulfobacteriota</taxon>
        <taxon>Desulfobacteria</taxon>
        <taxon>Desulfobacterales</taxon>
        <taxon>Desulfosarcinaceae</taxon>
        <taxon>Desulfosarcina</taxon>
    </lineage>
</organism>
<gene>
    <name evidence="2" type="ORF">DSCA_60190</name>
</gene>
<dbReference type="Proteomes" id="UP000427906">
    <property type="component" value="Chromosome"/>
</dbReference>
<feature type="transmembrane region" description="Helical" evidence="1">
    <location>
        <begin position="132"/>
        <end position="152"/>
    </location>
</feature>
<feature type="transmembrane region" description="Helical" evidence="1">
    <location>
        <begin position="94"/>
        <end position="120"/>
    </location>
</feature>
<name>A0A5K7YVM7_9BACT</name>
<evidence type="ECO:0000313" key="2">
    <source>
        <dbReference type="EMBL" id="BBO72089.1"/>
    </source>
</evidence>
<feature type="transmembrane region" description="Helical" evidence="1">
    <location>
        <begin position="53"/>
        <end position="82"/>
    </location>
</feature>
<proteinExistence type="predicted"/>
<dbReference type="KEGG" id="dalk:DSCA_60190"/>
<keyword evidence="1" id="KW-0812">Transmembrane</keyword>
<reference evidence="2 3" key="1">
    <citation type="submission" date="2019-11" db="EMBL/GenBank/DDBJ databases">
        <title>Comparative genomics of hydrocarbon-degrading Desulfosarcina strains.</title>
        <authorList>
            <person name="Watanabe M."/>
            <person name="Kojima H."/>
            <person name="Fukui M."/>
        </authorList>
    </citation>
    <scope>NUCLEOTIDE SEQUENCE [LARGE SCALE GENOMIC DNA]</scope>
    <source>
        <strain evidence="2 3">PL12</strain>
    </source>
</reference>
<evidence type="ECO:0000313" key="3">
    <source>
        <dbReference type="Proteomes" id="UP000427906"/>
    </source>
</evidence>
<evidence type="ECO:0000256" key="1">
    <source>
        <dbReference type="SAM" id="Phobius"/>
    </source>
</evidence>
<keyword evidence="1" id="KW-0472">Membrane</keyword>
<sequence length="175" mass="18701">MIYAYHLSVCMVLIIVQTTVLAGGGPSSAYDLLAPFVVYMGVYRLPREAVPVLLLGGLAMDGISGGVFGTHLSVYLWMYAGVRWAIQFLHVGNVILLPLLVTAGVAFESLAVAFSAVVLASSAWPVESMFSVVSGQVLWGAVTGPILMLLFIRGQKTVDGARTSFVQEKDPLRIP</sequence>
<protein>
    <recommendedName>
        <fullName evidence="4">Rod shape-determining protein MreD</fullName>
    </recommendedName>
</protein>
<dbReference type="AlphaFoldDB" id="A0A5K7YVM7"/>